<dbReference type="Proteomes" id="UP000011991">
    <property type="component" value="Unassembled WGS sequence"/>
</dbReference>
<dbReference type="OrthoDB" id="6047792at2"/>
<dbReference type="AlphaFoldDB" id="M5RQQ6"/>
<evidence type="ECO:0000313" key="2">
    <source>
        <dbReference type="Proteomes" id="UP000011991"/>
    </source>
</evidence>
<sequence>MDDEQTIRSRYADLDGVVIDPDSIPGSFRHLLPDALEWSIGDDVERDRYMAQLTEPQLQSFDDAIWPHMTNIGDWCRDQRGAIPVPDAVIVFDHLTQSAAEARVTLDRIAASRDA</sequence>
<comment type="caution">
    <text evidence="1">The sequence shown here is derived from an EMBL/GenBank/DDBJ whole genome shotgun (WGS) entry which is preliminary data.</text>
</comment>
<name>M5RQQ6_9BACT</name>
<protein>
    <submittedName>
        <fullName evidence="1">Uncharacterized protein</fullName>
    </submittedName>
</protein>
<accession>M5RQQ6</accession>
<dbReference type="RefSeq" id="WP_008693450.1">
    <property type="nucleotide sequence ID" value="NZ_ANOG01000231.1"/>
</dbReference>
<organism evidence="1 2">
    <name type="scientific">Rhodopirellula maiorica SM1</name>
    <dbReference type="NCBI Taxonomy" id="1265738"/>
    <lineage>
        <taxon>Bacteria</taxon>
        <taxon>Pseudomonadati</taxon>
        <taxon>Planctomycetota</taxon>
        <taxon>Planctomycetia</taxon>
        <taxon>Pirellulales</taxon>
        <taxon>Pirellulaceae</taxon>
        <taxon>Novipirellula</taxon>
    </lineage>
</organism>
<dbReference type="EMBL" id="ANOG01000231">
    <property type="protein sequence ID" value="EMI21551.1"/>
    <property type="molecule type" value="Genomic_DNA"/>
</dbReference>
<gene>
    <name evidence="1" type="ORF">RMSM_01516</name>
</gene>
<keyword evidence="2" id="KW-1185">Reference proteome</keyword>
<evidence type="ECO:0000313" key="1">
    <source>
        <dbReference type="EMBL" id="EMI21551.1"/>
    </source>
</evidence>
<proteinExistence type="predicted"/>
<reference evidence="1 2" key="1">
    <citation type="journal article" date="2013" name="Mar. Genomics">
        <title>Expression of sulfatases in Rhodopirellula baltica and the diversity of sulfatases in the genus Rhodopirellula.</title>
        <authorList>
            <person name="Wegner C.E."/>
            <person name="Richter-Heitmann T."/>
            <person name="Klindworth A."/>
            <person name="Klockow C."/>
            <person name="Richter M."/>
            <person name="Achstetter T."/>
            <person name="Glockner F.O."/>
            <person name="Harder J."/>
        </authorList>
    </citation>
    <scope>NUCLEOTIDE SEQUENCE [LARGE SCALE GENOMIC DNA]</scope>
    <source>
        <strain evidence="1 2">SM1</strain>
    </source>
</reference>
<dbReference type="PATRIC" id="fig|1265738.3.peg.1503"/>